<name>A0AAN7Z0T4_9PEZI</name>
<sequence>MVGGKVVGKAVVGTDERVVARSVAIVTALLAVPVGEREQAVPGSNLEAEVFPTSRAKEQMKLLPVRN</sequence>
<dbReference type="AlphaFoldDB" id="A0AAN7Z0T4"/>
<reference evidence="1 2" key="1">
    <citation type="submission" date="2023-10" db="EMBL/GenBank/DDBJ databases">
        <title>Draft genome sequence of Xylaria bambusicola isolate GMP-LS, the root and basal stem rot pathogen of sugarcane in Indonesia.</title>
        <authorList>
            <person name="Selvaraj P."/>
            <person name="Muralishankar V."/>
            <person name="Muruganantham S."/>
            <person name="Sp S."/>
            <person name="Haryani S."/>
            <person name="Lau K.J.X."/>
            <person name="Naqvi N.I."/>
        </authorList>
    </citation>
    <scope>NUCLEOTIDE SEQUENCE [LARGE SCALE GENOMIC DNA]</scope>
    <source>
        <strain evidence="1">GMP-LS</strain>
    </source>
</reference>
<gene>
    <name evidence="1" type="ORF">RRF57_001488</name>
</gene>
<evidence type="ECO:0000313" key="1">
    <source>
        <dbReference type="EMBL" id="KAK5625772.1"/>
    </source>
</evidence>
<organism evidence="1 2">
    <name type="scientific">Xylaria bambusicola</name>
    <dbReference type="NCBI Taxonomy" id="326684"/>
    <lineage>
        <taxon>Eukaryota</taxon>
        <taxon>Fungi</taxon>
        <taxon>Dikarya</taxon>
        <taxon>Ascomycota</taxon>
        <taxon>Pezizomycotina</taxon>
        <taxon>Sordariomycetes</taxon>
        <taxon>Xylariomycetidae</taxon>
        <taxon>Xylariales</taxon>
        <taxon>Xylariaceae</taxon>
        <taxon>Xylaria</taxon>
    </lineage>
</organism>
<comment type="caution">
    <text evidence="1">The sequence shown here is derived from an EMBL/GenBank/DDBJ whole genome shotgun (WGS) entry which is preliminary data.</text>
</comment>
<keyword evidence="2" id="KW-1185">Reference proteome</keyword>
<evidence type="ECO:0000313" key="2">
    <source>
        <dbReference type="Proteomes" id="UP001305414"/>
    </source>
</evidence>
<dbReference type="EMBL" id="JAWHQM010000002">
    <property type="protein sequence ID" value="KAK5625772.1"/>
    <property type="molecule type" value="Genomic_DNA"/>
</dbReference>
<dbReference type="Proteomes" id="UP001305414">
    <property type="component" value="Unassembled WGS sequence"/>
</dbReference>
<proteinExistence type="predicted"/>
<protein>
    <submittedName>
        <fullName evidence="1">Uncharacterized protein</fullName>
    </submittedName>
</protein>
<accession>A0AAN7Z0T4</accession>